<dbReference type="Pfam" id="PF25115">
    <property type="entry name" value="Agd3_CE"/>
    <property type="match status" value="1"/>
</dbReference>
<feature type="domain" description="Agd3 deacetylase" evidence="2">
    <location>
        <begin position="309"/>
        <end position="673"/>
    </location>
</feature>
<dbReference type="InterPro" id="IPR050788">
    <property type="entry name" value="Yeast_SRP1/TIP1_CWP"/>
</dbReference>
<evidence type="ECO:0000259" key="4">
    <source>
        <dbReference type="Pfam" id="PF25117"/>
    </source>
</evidence>
<dbReference type="Proteomes" id="UP001583177">
    <property type="component" value="Unassembled WGS sequence"/>
</dbReference>
<dbReference type="InterPro" id="IPR056827">
    <property type="entry name" value="CBM87_Agd3"/>
</dbReference>
<dbReference type="EMBL" id="JAWRVE010000145">
    <property type="protein sequence ID" value="KAL1853899.1"/>
    <property type="molecule type" value="Genomic_DNA"/>
</dbReference>
<evidence type="ECO:0008006" key="7">
    <source>
        <dbReference type="Google" id="ProtNLM"/>
    </source>
</evidence>
<dbReference type="PANTHER" id="PTHR31002:SF34">
    <property type="entry name" value="CELL WALL PROTEIN CWP1-RELATED"/>
    <property type="match status" value="1"/>
</dbReference>
<evidence type="ECO:0000313" key="6">
    <source>
        <dbReference type="Proteomes" id="UP001583177"/>
    </source>
</evidence>
<evidence type="ECO:0000313" key="5">
    <source>
        <dbReference type="EMBL" id="KAL1853899.1"/>
    </source>
</evidence>
<reference evidence="5 6" key="1">
    <citation type="journal article" date="2024" name="IMA Fungus">
        <title>IMA Genome - F19 : A genome assembly and annotation guide to empower mycologists, including annotated draft genome sequences of Ceratocystis pirilliformis, Diaporthe australafricana, Fusarium ophioides, Paecilomyces lecythidis, and Sporothrix stenoceras.</title>
        <authorList>
            <person name="Aylward J."/>
            <person name="Wilson A.M."/>
            <person name="Visagie C.M."/>
            <person name="Spraker J."/>
            <person name="Barnes I."/>
            <person name="Buitendag C."/>
            <person name="Ceriani C."/>
            <person name="Del Mar Angel L."/>
            <person name="du Plessis D."/>
            <person name="Fuchs T."/>
            <person name="Gasser K."/>
            <person name="Kramer D."/>
            <person name="Li W."/>
            <person name="Munsamy K."/>
            <person name="Piso A."/>
            <person name="Price J.L."/>
            <person name="Sonnekus B."/>
            <person name="Thomas C."/>
            <person name="van der Nest A."/>
            <person name="van Dijk A."/>
            <person name="van Heerden A."/>
            <person name="van Vuuren N."/>
            <person name="Yilmaz N."/>
            <person name="Duong T.A."/>
            <person name="van der Merwe N.A."/>
            <person name="Wingfield M.J."/>
            <person name="Wingfield B.D."/>
        </authorList>
    </citation>
    <scope>NUCLEOTIDE SEQUENCE [LARGE SCALE GENOMIC DNA]</scope>
    <source>
        <strain evidence="5 6">CMW 18300</strain>
    </source>
</reference>
<dbReference type="Pfam" id="PF25116">
    <property type="entry name" value="CBM87_Agd3"/>
    <property type="match status" value="1"/>
</dbReference>
<dbReference type="Pfam" id="PF25117">
    <property type="entry name" value="Agd3_C"/>
    <property type="match status" value="1"/>
</dbReference>
<dbReference type="InterPro" id="IPR056826">
    <property type="entry name" value="Agd3_CE"/>
</dbReference>
<feature type="signal peptide" evidence="1">
    <location>
        <begin position="1"/>
        <end position="29"/>
    </location>
</feature>
<feature type="chain" id="PRO_5045833500" description="Extracellular serine-rich protein" evidence="1">
    <location>
        <begin position="30"/>
        <end position="746"/>
    </location>
</feature>
<comment type="caution">
    <text evidence="5">The sequence shown here is derived from an EMBL/GenBank/DDBJ whole genome shotgun (WGS) entry which is preliminary data.</text>
</comment>
<organism evidence="5 6">
    <name type="scientific">Diaporthe australafricana</name>
    <dbReference type="NCBI Taxonomy" id="127596"/>
    <lineage>
        <taxon>Eukaryota</taxon>
        <taxon>Fungi</taxon>
        <taxon>Dikarya</taxon>
        <taxon>Ascomycota</taxon>
        <taxon>Pezizomycotina</taxon>
        <taxon>Sordariomycetes</taxon>
        <taxon>Sordariomycetidae</taxon>
        <taxon>Diaporthales</taxon>
        <taxon>Diaporthaceae</taxon>
        <taxon>Diaporthe</taxon>
    </lineage>
</organism>
<name>A0ABR3W5U8_9PEZI</name>
<sequence length="746" mass="81642">MTGNMMSRWTRSLRITILIFSLHAAFTIAQVTSDALTTASAPTASATTSPNSTSTVDTIVPSTLANSAALGVRQTILCIVPTGDQWVASFADICTLGLLGLGISYEVLTFPQTGTPLPTLEQDGYGNYGGIVTLKELSYEYNEPGRTGWLSALTDAQWTALYDYQVKYGVRMARLDVFPTTQFGANVRTPGGSSTAGQLWSFTNLTGFESSGIKEGGTVAMDGLYYYGADVTDPATTYPIAKFHTGPTFTSDATAAVINAFPHANGTREQMVFFTSFAAGWSEASNFIQHSWMSWMTRGLYLGQRRAYLGTHIDDVLLSTTIYGTTRDFRLRVADVEAHAAWTKDINSRMPPGSDYLIEMAYNGNGNIEEAVQGSYGSDICVPENGVITAEKPILVDQEFKKPLGTGEDAWPPEQTNYSWSERCEDLDPLATYFTTHLDEFYHVSHTFTHLALSNATFSDVDKEIRYNQIWFNNTGFSGHPKFSPQSLVPPQITGLHNGDAIRAFTGNGITYVVGDNTRPALLNTEHPFWTLTTTAERNGEAGLEIIPRFATNIYFNCDDAASNTALWQTALGQTSGFDGIMQVERTAAARNLLALRHDPYMFHQANMHAVETGAVRTAAREYANLSLLQVWVEELVDEMTRLVSWPIRTLKHDDLGRAFVARRQRDECRPALRVDYSVDGNSLVGATVSAADGNCQVEIPVTFPGPVKDSKGARSEQLGSDPLTLWVRPGGASVSFELTTPVPVR</sequence>
<evidence type="ECO:0000259" key="2">
    <source>
        <dbReference type="Pfam" id="PF25115"/>
    </source>
</evidence>
<protein>
    <recommendedName>
        <fullName evidence="7">Extracellular serine-rich protein</fullName>
    </recommendedName>
</protein>
<proteinExistence type="predicted"/>
<evidence type="ECO:0000256" key="1">
    <source>
        <dbReference type="SAM" id="SignalP"/>
    </source>
</evidence>
<keyword evidence="6" id="KW-1185">Reference proteome</keyword>
<dbReference type="PANTHER" id="PTHR31002">
    <property type="entry name" value="SERIPAUPERIN"/>
    <property type="match status" value="1"/>
</dbReference>
<evidence type="ECO:0000259" key="3">
    <source>
        <dbReference type="Pfam" id="PF25116"/>
    </source>
</evidence>
<keyword evidence="1" id="KW-0732">Signal</keyword>
<dbReference type="InterPro" id="IPR056825">
    <property type="entry name" value="Agd3_C"/>
</dbReference>
<gene>
    <name evidence="5" type="ORF">Daus18300_011641</name>
</gene>
<accession>A0ABR3W5U8</accession>
<feature type="domain" description="Agd3 C-terminal" evidence="4">
    <location>
        <begin position="677"/>
        <end position="743"/>
    </location>
</feature>
<feature type="domain" description="Agd3 CBM87" evidence="3">
    <location>
        <begin position="91"/>
        <end position="295"/>
    </location>
</feature>